<comment type="caution">
    <text evidence="8">The sequence shown here is derived from an EMBL/GenBank/DDBJ whole genome shotgun (WGS) entry which is preliminary data.</text>
</comment>
<organism evidence="8 9">
    <name type="scientific">Pseudolycoriella hygida</name>
    <dbReference type="NCBI Taxonomy" id="35572"/>
    <lineage>
        <taxon>Eukaryota</taxon>
        <taxon>Metazoa</taxon>
        <taxon>Ecdysozoa</taxon>
        <taxon>Arthropoda</taxon>
        <taxon>Hexapoda</taxon>
        <taxon>Insecta</taxon>
        <taxon>Pterygota</taxon>
        <taxon>Neoptera</taxon>
        <taxon>Endopterygota</taxon>
        <taxon>Diptera</taxon>
        <taxon>Nematocera</taxon>
        <taxon>Sciaroidea</taxon>
        <taxon>Sciaridae</taxon>
        <taxon>Pseudolycoriella</taxon>
    </lineage>
</organism>
<evidence type="ECO:0000313" key="9">
    <source>
        <dbReference type="Proteomes" id="UP001151699"/>
    </source>
</evidence>
<dbReference type="PROSITE" id="PS50850">
    <property type="entry name" value="MFS"/>
    <property type="match status" value="1"/>
</dbReference>
<dbReference type="GO" id="GO:0016020">
    <property type="term" value="C:membrane"/>
    <property type="evidence" value="ECO:0007669"/>
    <property type="project" value="UniProtKB-SubCell"/>
</dbReference>
<evidence type="ECO:0000259" key="7">
    <source>
        <dbReference type="PROSITE" id="PS50850"/>
    </source>
</evidence>
<feature type="transmembrane region" description="Helical" evidence="6">
    <location>
        <begin position="76"/>
        <end position="98"/>
    </location>
</feature>
<feature type="transmembrane region" description="Helical" evidence="6">
    <location>
        <begin position="594"/>
        <end position="612"/>
    </location>
</feature>
<feature type="domain" description="Major facilitator superfamily (MFS) profile" evidence="7">
    <location>
        <begin position="28"/>
        <end position="616"/>
    </location>
</feature>
<dbReference type="InterPro" id="IPR036259">
    <property type="entry name" value="MFS_trans_sf"/>
</dbReference>
<dbReference type="Proteomes" id="UP001151699">
    <property type="component" value="Chromosome C"/>
</dbReference>
<dbReference type="OrthoDB" id="6133115at2759"/>
<feature type="compositionally biased region" description="Polar residues" evidence="5">
    <location>
        <begin position="641"/>
        <end position="653"/>
    </location>
</feature>
<gene>
    <name evidence="8" type="primary">Tret1_1</name>
    <name evidence="8" type="ORF">Bhyg_14942</name>
</gene>
<feature type="non-terminal residue" evidence="8">
    <location>
        <position position="1"/>
    </location>
</feature>
<dbReference type="PROSITE" id="PS00217">
    <property type="entry name" value="SUGAR_TRANSPORT_2"/>
    <property type="match status" value="1"/>
</dbReference>
<dbReference type="SUPFAM" id="SSF103473">
    <property type="entry name" value="MFS general substrate transporter"/>
    <property type="match status" value="2"/>
</dbReference>
<evidence type="ECO:0000256" key="3">
    <source>
        <dbReference type="ARBA" id="ARBA00022989"/>
    </source>
</evidence>
<dbReference type="Pfam" id="PF00083">
    <property type="entry name" value="Sugar_tr"/>
    <property type="match status" value="2"/>
</dbReference>
<keyword evidence="3 6" id="KW-1133">Transmembrane helix</keyword>
<evidence type="ECO:0000256" key="4">
    <source>
        <dbReference type="ARBA" id="ARBA00023136"/>
    </source>
</evidence>
<proteinExistence type="predicted"/>
<sequence length="696" mass="76841">MERRESLSKCSIGSTQEISNLRTALPQFLAVGVKNVLLYGYGMTLGFPTIVIPAIQGGDGHYDEHPHDIRLNKEEISWFSSINLLCVPLGCIFSGMLTQPIGKRMAMQIVNIPIFLAWLLFHFSTNIYHLYAGLCLAGLSGGLMEAPVLTYVAEVTQPKFRGMLAATGSTCVILGVFTQFLLGTFLKWRTIAAISAVFPLLSITALFFVPESPHWLLLKNRVEDARKSLAWLRGWVPVDRIEDELKTIQTVLKKLPSDGTSVNSSVSSKKCSTVTPYTKKSFLVPYALVAFTFFIGHFSGKTPLQTYAVQIFHTLKAPIDKYYATVLLGAVEIAGTVFCVVLIHYTGKRKLVLMSTIGVGLGFCGAATYAKFLHSVPGVSVDNVVANVSSLDINKANYITVMNVPQILEDSLLENYKNESVRNETVEDYEDQVHVMKVRAIMETIDDLKREEYMIPLTLYDDFNSTNFDFELMSSDIDGTDSPFNLTVESDNRTVEATSPANEKKNLLDQLVIPIPKAEENKYLWLPLTLLLMSAFFAHMGIKLIPWMLIGEVFPASVRSGASGISGGTGYAFGFLANKLFLKMLATLTLPGTFYFYSGVAFVGTIVLYFVLPETEGRSLIEIEQHFSGGAKLNEKPGPSNEVTKGSAGSATSPVRPKTDVVIGIPISDQVETHKEKNHKADVEHVDLKNWESDRI</sequence>
<dbReference type="EMBL" id="WJQU01000004">
    <property type="protein sequence ID" value="KAJ6636354.1"/>
    <property type="molecule type" value="Genomic_DNA"/>
</dbReference>
<name>A0A9Q0MRJ9_9DIPT</name>
<evidence type="ECO:0000256" key="1">
    <source>
        <dbReference type="ARBA" id="ARBA00004141"/>
    </source>
</evidence>
<feature type="transmembrane region" description="Helical" evidence="6">
    <location>
        <begin position="523"/>
        <end position="542"/>
    </location>
</feature>
<dbReference type="InterPro" id="IPR005829">
    <property type="entry name" value="Sugar_transporter_CS"/>
</dbReference>
<feature type="transmembrane region" description="Helical" evidence="6">
    <location>
        <begin position="164"/>
        <end position="182"/>
    </location>
</feature>
<dbReference type="InterPro" id="IPR005828">
    <property type="entry name" value="MFS_sugar_transport-like"/>
</dbReference>
<feature type="region of interest" description="Disordered" evidence="5">
    <location>
        <begin position="631"/>
        <end position="657"/>
    </location>
</feature>
<dbReference type="PANTHER" id="PTHR48021">
    <property type="match status" value="1"/>
</dbReference>
<feature type="transmembrane region" description="Helical" evidence="6">
    <location>
        <begin position="322"/>
        <end position="345"/>
    </location>
</feature>
<dbReference type="Gene3D" id="1.20.1250.20">
    <property type="entry name" value="MFS general substrate transporter like domains"/>
    <property type="match status" value="2"/>
</dbReference>
<accession>A0A9Q0MRJ9</accession>
<dbReference type="InterPro" id="IPR050549">
    <property type="entry name" value="MFS_Trehalose_Transporter"/>
</dbReference>
<evidence type="ECO:0000313" key="8">
    <source>
        <dbReference type="EMBL" id="KAJ6636354.1"/>
    </source>
</evidence>
<dbReference type="InterPro" id="IPR020846">
    <property type="entry name" value="MFS_dom"/>
</dbReference>
<evidence type="ECO:0000256" key="6">
    <source>
        <dbReference type="SAM" id="Phobius"/>
    </source>
</evidence>
<keyword evidence="4 6" id="KW-0472">Membrane</keyword>
<evidence type="ECO:0000256" key="5">
    <source>
        <dbReference type="SAM" id="MobiDB-lite"/>
    </source>
</evidence>
<feature type="transmembrane region" description="Helical" evidence="6">
    <location>
        <begin position="562"/>
        <end position="582"/>
    </location>
</feature>
<feature type="transmembrane region" description="Helical" evidence="6">
    <location>
        <begin position="36"/>
        <end position="56"/>
    </location>
</feature>
<protein>
    <submittedName>
        <fullName evidence="8">Facilitated trehalose transporter Tret1</fullName>
    </submittedName>
</protein>
<dbReference type="AlphaFoldDB" id="A0A9Q0MRJ9"/>
<evidence type="ECO:0000256" key="2">
    <source>
        <dbReference type="ARBA" id="ARBA00022692"/>
    </source>
</evidence>
<feature type="transmembrane region" description="Helical" evidence="6">
    <location>
        <begin position="282"/>
        <end position="300"/>
    </location>
</feature>
<feature type="transmembrane region" description="Helical" evidence="6">
    <location>
        <begin position="188"/>
        <end position="209"/>
    </location>
</feature>
<feature type="transmembrane region" description="Helical" evidence="6">
    <location>
        <begin position="105"/>
        <end position="124"/>
    </location>
</feature>
<dbReference type="FunFam" id="1.20.1250.20:FF:000515">
    <property type="entry name" value="Uncharacterized protein, isoform B"/>
    <property type="match status" value="1"/>
</dbReference>
<keyword evidence="2 6" id="KW-0812">Transmembrane</keyword>
<reference evidence="8" key="1">
    <citation type="submission" date="2022-07" db="EMBL/GenBank/DDBJ databases">
        <authorList>
            <person name="Trinca V."/>
            <person name="Uliana J.V.C."/>
            <person name="Torres T.T."/>
            <person name="Ward R.J."/>
            <person name="Monesi N."/>
        </authorList>
    </citation>
    <scope>NUCLEOTIDE SEQUENCE</scope>
    <source>
        <strain evidence="8">HSMRA1968</strain>
        <tissue evidence="8">Whole embryos</tissue>
    </source>
</reference>
<comment type="subcellular location">
    <subcellularLocation>
        <location evidence="1">Membrane</location>
        <topology evidence="1">Multi-pass membrane protein</topology>
    </subcellularLocation>
</comment>
<keyword evidence="9" id="KW-1185">Reference proteome</keyword>
<dbReference type="GO" id="GO:0022857">
    <property type="term" value="F:transmembrane transporter activity"/>
    <property type="evidence" value="ECO:0007669"/>
    <property type="project" value="InterPro"/>
</dbReference>
<dbReference type="PANTHER" id="PTHR48021:SF39">
    <property type="entry name" value="MAJOR FACILITATOR SUPERFAMILY (MFS) PROFILE DOMAIN-CONTAINING PROTEIN"/>
    <property type="match status" value="1"/>
</dbReference>